<dbReference type="PIRSF" id="PIRSF015601">
    <property type="entry name" value="MTase_slr0722"/>
    <property type="match status" value="1"/>
</dbReference>
<keyword evidence="8 12" id="KW-0808">Transferase</keyword>
<dbReference type="Pfam" id="PF04452">
    <property type="entry name" value="Methyltrans_RNA"/>
    <property type="match status" value="1"/>
</dbReference>
<dbReference type="RefSeq" id="WP_038499232.1">
    <property type="nucleotide sequence ID" value="NZ_AFWK01000019.1"/>
</dbReference>
<protein>
    <recommendedName>
        <fullName evidence="4 12">Ribosomal RNA small subunit methyltransferase E</fullName>
        <ecNumber evidence="3 12">2.1.1.193</ecNumber>
    </recommendedName>
</protein>
<evidence type="ECO:0000256" key="3">
    <source>
        <dbReference type="ARBA" id="ARBA00012328"/>
    </source>
</evidence>
<evidence type="ECO:0000256" key="10">
    <source>
        <dbReference type="ARBA" id="ARBA00025699"/>
    </source>
</evidence>
<dbReference type="SUPFAM" id="SSF88697">
    <property type="entry name" value="PUA domain-like"/>
    <property type="match status" value="1"/>
</dbReference>
<evidence type="ECO:0000256" key="1">
    <source>
        <dbReference type="ARBA" id="ARBA00004496"/>
    </source>
</evidence>
<dbReference type="Proteomes" id="UP000028945">
    <property type="component" value="Chromosome"/>
</dbReference>
<dbReference type="PANTHER" id="PTHR30027">
    <property type="entry name" value="RIBOSOMAL RNA SMALL SUBUNIT METHYLTRANSFERASE E"/>
    <property type="match status" value="1"/>
</dbReference>
<dbReference type="AlphaFoldDB" id="A0A077DC91"/>
<keyword evidence="5 12" id="KW-0963">Cytoplasm</keyword>
<comment type="catalytic activity">
    <reaction evidence="11 12">
        <text>uridine(1498) in 16S rRNA + S-adenosyl-L-methionine = N(3)-methyluridine(1498) in 16S rRNA + S-adenosyl-L-homocysteine + H(+)</text>
        <dbReference type="Rhea" id="RHEA:42920"/>
        <dbReference type="Rhea" id="RHEA-COMP:10283"/>
        <dbReference type="Rhea" id="RHEA-COMP:10284"/>
        <dbReference type="ChEBI" id="CHEBI:15378"/>
        <dbReference type="ChEBI" id="CHEBI:57856"/>
        <dbReference type="ChEBI" id="CHEBI:59789"/>
        <dbReference type="ChEBI" id="CHEBI:65315"/>
        <dbReference type="ChEBI" id="CHEBI:74502"/>
        <dbReference type="EC" id="2.1.1.193"/>
    </reaction>
</comment>
<feature type="domain" description="Ribosomal RNA small subunit methyltransferase E methyltransferase" evidence="13">
    <location>
        <begin position="77"/>
        <end position="235"/>
    </location>
</feature>
<dbReference type="HOGENOM" id="CLU_067442_5_0_4"/>
<keyword evidence="7 12" id="KW-0489">Methyltransferase</keyword>
<dbReference type="Gene3D" id="3.40.1280.10">
    <property type="match status" value="1"/>
</dbReference>
<dbReference type="SUPFAM" id="SSF75217">
    <property type="entry name" value="alpha/beta knot"/>
    <property type="match status" value="1"/>
</dbReference>
<dbReference type="InterPro" id="IPR046887">
    <property type="entry name" value="RsmE_PUA-like"/>
</dbReference>
<dbReference type="EC" id="2.1.1.193" evidence="3 12"/>
<keyword evidence="16" id="KW-1185">Reference proteome</keyword>
<dbReference type="STRING" id="1072685.IX83_03595"/>
<evidence type="ECO:0000259" key="13">
    <source>
        <dbReference type="Pfam" id="PF04452"/>
    </source>
</evidence>
<reference evidence="15 16" key="1">
    <citation type="journal article" date="2014" name="BMC Genomics">
        <title>A genomic perspective on a new bacterial genus and species from the Alcaligenaceae family, Basilea psittacipulmonis.</title>
        <authorList>
            <person name="Whiteson K.L."/>
            <person name="Hernandez D."/>
            <person name="Lazarevic V."/>
            <person name="Gaia N."/>
            <person name="Farinelli L."/>
            <person name="Francois P."/>
            <person name="Pilo P."/>
            <person name="Frey J."/>
            <person name="Schrenzel J."/>
        </authorList>
    </citation>
    <scope>NUCLEOTIDE SEQUENCE [LARGE SCALE GENOMIC DNA]</scope>
    <source>
        <strain evidence="15 16">DSM 24701</strain>
    </source>
</reference>
<dbReference type="NCBIfam" id="TIGR00046">
    <property type="entry name" value="RsmE family RNA methyltransferase"/>
    <property type="match status" value="1"/>
</dbReference>
<evidence type="ECO:0000313" key="15">
    <source>
        <dbReference type="EMBL" id="AIL32510.1"/>
    </source>
</evidence>
<evidence type="ECO:0000313" key="16">
    <source>
        <dbReference type="Proteomes" id="UP000028945"/>
    </source>
</evidence>
<dbReference type="InterPro" id="IPR029028">
    <property type="entry name" value="Alpha/beta_knot_MTases"/>
</dbReference>
<dbReference type="InterPro" id="IPR029026">
    <property type="entry name" value="tRNA_m1G_MTases_N"/>
</dbReference>
<gene>
    <name evidence="15" type="ORF">IX83_03595</name>
</gene>
<evidence type="ECO:0000256" key="2">
    <source>
        <dbReference type="ARBA" id="ARBA00005528"/>
    </source>
</evidence>
<evidence type="ECO:0000256" key="11">
    <source>
        <dbReference type="ARBA" id="ARBA00047944"/>
    </source>
</evidence>
<dbReference type="Gene3D" id="2.40.240.20">
    <property type="entry name" value="Hypothetical PUA domain-like, domain 1"/>
    <property type="match status" value="1"/>
</dbReference>
<feature type="domain" description="Ribosomal RNA small subunit methyltransferase E PUA-like" evidence="14">
    <location>
        <begin position="20"/>
        <end position="54"/>
    </location>
</feature>
<comment type="subcellular location">
    <subcellularLocation>
        <location evidence="1 12">Cytoplasm</location>
    </subcellularLocation>
</comment>
<evidence type="ECO:0000256" key="8">
    <source>
        <dbReference type="ARBA" id="ARBA00022679"/>
    </source>
</evidence>
<evidence type="ECO:0000256" key="5">
    <source>
        <dbReference type="ARBA" id="ARBA00022490"/>
    </source>
</evidence>
<keyword evidence="9 12" id="KW-0949">S-adenosyl-L-methionine</keyword>
<dbReference type="GO" id="GO:0005737">
    <property type="term" value="C:cytoplasm"/>
    <property type="evidence" value="ECO:0007669"/>
    <property type="project" value="UniProtKB-SubCell"/>
</dbReference>
<dbReference type="InterPro" id="IPR046886">
    <property type="entry name" value="RsmE_MTase_dom"/>
</dbReference>
<dbReference type="GO" id="GO:0070042">
    <property type="term" value="F:rRNA (uridine-N3-)-methyltransferase activity"/>
    <property type="evidence" value="ECO:0007669"/>
    <property type="project" value="TreeGrafter"/>
</dbReference>
<evidence type="ECO:0000259" key="14">
    <source>
        <dbReference type="Pfam" id="PF20260"/>
    </source>
</evidence>
<dbReference type="NCBIfam" id="NF008692">
    <property type="entry name" value="PRK11713.1-5"/>
    <property type="match status" value="1"/>
</dbReference>
<dbReference type="KEGG" id="bpsi:IX83_03595"/>
<dbReference type="Pfam" id="PF20260">
    <property type="entry name" value="PUA_4"/>
    <property type="match status" value="1"/>
</dbReference>
<evidence type="ECO:0000256" key="9">
    <source>
        <dbReference type="ARBA" id="ARBA00022691"/>
    </source>
</evidence>
<dbReference type="InterPro" id="IPR015947">
    <property type="entry name" value="PUA-like_sf"/>
</dbReference>
<dbReference type="InterPro" id="IPR006700">
    <property type="entry name" value="RsmE"/>
</dbReference>
<dbReference type="GO" id="GO:0070475">
    <property type="term" value="P:rRNA base methylation"/>
    <property type="evidence" value="ECO:0007669"/>
    <property type="project" value="TreeGrafter"/>
</dbReference>
<proteinExistence type="inferred from homology"/>
<evidence type="ECO:0000256" key="6">
    <source>
        <dbReference type="ARBA" id="ARBA00022552"/>
    </source>
</evidence>
<comment type="function">
    <text evidence="10 12">Specifically methylates the N3 position of the uracil ring of uridine 1498 (m3U1498) in 16S rRNA. Acts on the fully assembled 30S ribosomal subunit.</text>
</comment>
<evidence type="ECO:0000256" key="4">
    <source>
        <dbReference type="ARBA" id="ARBA00013673"/>
    </source>
</evidence>
<dbReference type="OrthoDB" id="9815641at2"/>
<keyword evidence="6 12" id="KW-0698">rRNA processing</keyword>
<organism evidence="15 16">
    <name type="scientific">Basilea psittacipulmonis DSM 24701</name>
    <dbReference type="NCBI Taxonomy" id="1072685"/>
    <lineage>
        <taxon>Bacteria</taxon>
        <taxon>Pseudomonadati</taxon>
        <taxon>Pseudomonadota</taxon>
        <taxon>Betaproteobacteria</taxon>
        <taxon>Burkholderiales</taxon>
        <taxon>Alcaligenaceae</taxon>
        <taxon>Basilea</taxon>
    </lineage>
</organism>
<evidence type="ECO:0000256" key="7">
    <source>
        <dbReference type="ARBA" id="ARBA00022603"/>
    </source>
</evidence>
<dbReference type="CDD" id="cd18084">
    <property type="entry name" value="RsmE-like"/>
    <property type="match status" value="1"/>
</dbReference>
<comment type="similarity">
    <text evidence="2 12">Belongs to the RNA methyltransferase RsmE family.</text>
</comment>
<accession>A0A077DC91</accession>
<dbReference type="eggNOG" id="COG1385">
    <property type="taxonomic scope" value="Bacteria"/>
</dbReference>
<dbReference type="EMBL" id="CP009238">
    <property type="protein sequence ID" value="AIL32510.1"/>
    <property type="molecule type" value="Genomic_DNA"/>
</dbReference>
<name>A0A077DC91_9BURK</name>
<sequence length="242" mass="26914">MATPRFYCSISLNQEEKVTLSKEASHHAMRALRLHNGDEVILFNGKGGQWKGKIDFSGGHACITQLEFEAIERETKGSLTLVQALASSEKMDWIIEKAVELGVHQIIPIQAQRSVLQLSGDRLEKRMQRWQNIIQSASEQCGRNQLLSLQPLQTLNTLSFPENSLVLLAHPYASLSLNEVLASHTDQPIFICVGPEGGWSSSEIQTLTDKGAVLFQHGQRVLRTETAGMAFSAAIFTLKNWM</sequence>
<dbReference type="PANTHER" id="PTHR30027:SF3">
    <property type="entry name" value="16S RRNA (URACIL(1498)-N(3))-METHYLTRANSFERASE"/>
    <property type="match status" value="1"/>
</dbReference>
<evidence type="ECO:0000256" key="12">
    <source>
        <dbReference type="PIRNR" id="PIRNR015601"/>
    </source>
</evidence>